<dbReference type="UniPathway" id="UPA00792"/>
<proteinExistence type="inferred from homology"/>
<dbReference type="PANTHER" id="PTHR43442">
    <property type="entry name" value="GLUCONOKINASE-RELATED"/>
    <property type="match status" value="1"/>
</dbReference>
<dbReference type="CDD" id="cd02021">
    <property type="entry name" value="GntK"/>
    <property type="match status" value="1"/>
</dbReference>
<evidence type="ECO:0000256" key="5">
    <source>
        <dbReference type="ARBA" id="ARBA00022741"/>
    </source>
</evidence>
<dbReference type="GO" id="GO:0046316">
    <property type="term" value="F:gluconokinase activity"/>
    <property type="evidence" value="ECO:0007669"/>
    <property type="project" value="UniProtKB-EC"/>
</dbReference>
<keyword evidence="4" id="KW-0808">Transferase</keyword>
<comment type="pathway">
    <text evidence="1">Carbohydrate acid metabolism; D-gluconate degradation.</text>
</comment>
<evidence type="ECO:0000256" key="8">
    <source>
        <dbReference type="ARBA" id="ARBA00029835"/>
    </source>
</evidence>
<protein>
    <recommendedName>
        <fullName evidence="3">gluconokinase</fullName>
        <ecNumber evidence="3">2.7.1.12</ecNumber>
    </recommendedName>
    <alternativeName>
        <fullName evidence="8">Gluconate kinase</fullName>
    </alternativeName>
</protein>
<evidence type="ECO:0000256" key="6">
    <source>
        <dbReference type="ARBA" id="ARBA00022777"/>
    </source>
</evidence>
<evidence type="ECO:0000256" key="2">
    <source>
        <dbReference type="ARBA" id="ARBA00008420"/>
    </source>
</evidence>
<name>A0A8E2DQC3_9APHY</name>
<evidence type="ECO:0000256" key="9">
    <source>
        <dbReference type="ARBA" id="ARBA00048090"/>
    </source>
</evidence>
<dbReference type="PANTHER" id="PTHR43442:SF3">
    <property type="entry name" value="GLUCONOKINASE-RELATED"/>
    <property type="match status" value="1"/>
</dbReference>
<evidence type="ECO:0000256" key="4">
    <source>
        <dbReference type="ARBA" id="ARBA00022679"/>
    </source>
</evidence>
<dbReference type="GO" id="GO:0005975">
    <property type="term" value="P:carbohydrate metabolic process"/>
    <property type="evidence" value="ECO:0007669"/>
    <property type="project" value="InterPro"/>
</dbReference>
<dbReference type="Gene3D" id="3.40.50.300">
    <property type="entry name" value="P-loop containing nucleotide triphosphate hydrolases"/>
    <property type="match status" value="1"/>
</dbReference>
<dbReference type="InterPro" id="IPR006001">
    <property type="entry name" value="Therm_gnt_kin"/>
</dbReference>
<keyword evidence="7" id="KW-0067">ATP-binding</keyword>
<dbReference type="GO" id="GO:0005737">
    <property type="term" value="C:cytoplasm"/>
    <property type="evidence" value="ECO:0007669"/>
    <property type="project" value="TreeGrafter"/>
</dbReference>
<evidence type="ECO:0000256" key="1">
    <source>
        <dbReference type="ARBA" id="ARBA00004875"/>
    </source>
</evidence>
<organism evidence="11 12">
    <name type="scientific">Obba rivulosa</name>
    <dbReference type="NCBI Taxonomy" id="1052685"/>
    <lineage>
        <taxon>Eukaryota</taxon>
        <taxon>Fungi</taxon>
        <taxon>Dikarya</taxon>
        <taxon>Basidiomycota</taxon>
        <taxon>Agaricomycotina</taxon>
        <taxon>Agaricomycetes</taxon>
        <taxon>Polyporales</taxon>
        <taxon>Gelatoporiaceae</taxon>
        <taxon>Obba</taxon>
    </lineage>
</organism>
<dbReference type="OrthoDB" id="275177at2759"/>
<gene>
    <name evidence="11" type="ORF">OBBRIDRAFT_748952</name>
</gene>
<comment type="similarity">
    <text evidence="2">Belongs to the gluconokinase GntK/GntV family.</text>
</comment>
<reference evidence="11 12" key="1">
    <citation type="submission" date="2016-07" db="EMBL/GenBank/DDBJ databases">
        <title>Draft genome of the white-rot fungus Obba rivulosa 3A-2.</title>
        <authorList>
            <consortium name="DOE Joint Genome Institute"/>
            <person name="Miettinen O."/>
            <person name="Riley R."/>
            <person name="Acob R."/>
            <person name="Barry K."/>
            <person name="Cullen D."/>
            <person name="De Vries R."/>
            <person name="Hainaut M."/>
            <person name="Hatakka A."/>
            <person name="Henrissat B."/>
            <person name="Hilden K."/>
            <person name="Kuo R."/>
            <person name="Labutti K."/>
            <person name="Lipzen A."/>
            <person name="Makela M.R."/>
            <person name="Sandor L."/>
            <person name="Spatafora J.W."/>
            <person name="Grigoriev I.V."/>
            <person name="Hibbett D.S."/>
        </authorList>
    </citation>
    <scope>NUCLEOTIDE SEQUENCE [LARGE SCALE GENOMIC DNA]</scope>
    <source>
        <strain evidence="11 12">3A-2</strain>
    </source>
</reference>
<evidence type="ECO:0000256" key="7">
    <source>
        <dbReference type="ARBA" id="ARBA00022840"/>
    </source>
</evidence>
<feature type="region of interest" description="Disordered" evidence="10">
    <location>
        <begin position="1"/>
        <end position="44"/>
    </location>
</feature>
<keyword evidence="12" id="KW-1185">Reference proteome</keyword>
<evidence type="ECO:0000313" key="12">
    <source>
        <dbReference type="Proteomes" id="UP000250043"/>
    </source>
</evidence>
<keyword evidence="6 11" id="KW-0418">Kinase</keyword>
<dbReference type="InterPro" id="IPR027417">
    <property type="entry name" value="P-loop_NTPase"/>
</dbReference>
<keyword evidence="5" id="KW-0547">Nucleotide-binding</keyword>
<dbReference type="AlphaFoldDB" id="A0A8E2DQC3"/>
<feature type="compositionally biased region" description="Polar residues" evidence="10">
    <location>
        <begin position="10"/>
        <end position="20"/>
    </location>
</feature>
<evidence type="ECO:0000256" key="3">
    <source>
        <dbReference type="ARBA" id="ARBA00012054"/>
    </source>
</evidence>
<accession>A0A8E2DQC3</accession>
<feature type="compositionally biased region" description="Basic and acidic residues" evidence="10">
    <location>
        <begin position="21"/>
        <end position="31"/>
    </location>
</feature>
<dbReference type="SUPFAM" id="SSF52540">
    <property type="entry name" value="P-loop containing nucleoside triphosphate hydrolases"/>
    <property type="match status" value="1"/>
</dbReference>
<evidence type="ECO:0000313" key="11">
    <source>
        <dbReference type="EMBL" id="OCH93764.1"/>
    </source>
</evidence>
<dbReference type="EC" id="2.7.1.12" evidence="3"/>
<evidence type="ECO:0000256" key="10">
    <source>
        <dbReference type="SAM" id="MobiDB-lite"/>
    </source>
</evidence>
<sequence>MAEVGIVKTRLQQPEQASQHQEGDARSEAQDAGKVQGGSESSRKPYQRSPVLIIVMGVSGTGKSTLARAIASTLRVPYIEGDALHPAENIAKMAANIPLSDADRAPWLARCRATAERVVRGDRNVEGLVAQEWDGVSWEEAHSRGVVLTCSSLKRVYREVLRGNVPESAVLSPSAQTPASARPPATTLRTVFVYIEGPRELLLGRMEAREGHYMKADMLQSQLDTLESPVGEEDVIRVSAEQNTEEQVGTAMEELKRFGVL</sequence>
<dbReference type="Proteomes" id="UP000250043">
    <property type="component" value="Unassembled WGS sequence"/>
</dbReference>
<dbReference type="GO" id="GO:0005524">
    <property type="term" value="F:ATP binding"/>
    <property type="evidence" value="ECO:0007669"/>
    <property type="project" value="UniProtKB-KW"/>
</dbReference>
<dbReference type="EMBL" id="KV722351">
    <property type="protein sequence ID" value="OCH93764.1"/>
    <property type="molecule type" value="Genomic_DNA"/>
</dbReference>
<comment type="catalytic activity">
    <reaction evidence="9">
        <text>D-gluconate + ATP = 6-phospho-D-gluconate + ADP + H(+)</text>
        <dbReference type="Rhea" id="RHEA:19433"/>
        <dbReference type="ChEBI" id="CHEBI:15378"/>
        <dbReference type="ChEBI" id="CHEBI:18391"/>
        <dbReference type="ChEBI" id="CHEBI:30616"/>
        <dbReference type="ChEBI" id="CHEBI:58759"/>
        <dbReference type="ChEBI" id="CHEBI:456216"/>
        <dbReference type="EC" id="2.7.1.12"/>
    </reaction>
</comment>